<dbReference type="GO" id="GO:0006208">
    <property type="term" value="P:pyrimidine nucleobase catabolic process"/>
    <property type="evidence" value="ECO:0007669"/>
    <property type="project" value="TreeGrafter"/>
</dbReference>
<dbReference type="NCBIfam" id="TIGR02033">
    <property type="entry name" value="D-hydantoinase"/>
    <property type="match status" value="1"/>
</dbReference>
<dbReference type="GO" id="GO:0004157">
    <property type="term" value="F:dihydropyrimidinase activity"/>
    <property type="evidence" value="ECO:0007669"/>
    <property type="project" value="TreeGrafter"/>
</dbReference>
<evidence type="ECO:0000256" key="2">
    <source>
        <dbReference type="PIRSR" id="PIRSR611778-50"/>
    </source>
</evidence>
<evidence type="ECO:0000259" key="3">
    <source>
        <dbReference type="Pfam" id="PF01979"/>
    </source>
</evidence>
<accession>A0AAD5FCU2</accession>
<comment type="PTM">
    <text evidence="2">Carbamylation allows a single lysine to coordinate two divalent metal cations.</text>
</comment>
<sequence>DRILIKGGKVVNVECSELADVFIEDGVIQAVGPELQVPMSGTRVLDARGKLLLPGGIDTHTHMELEFMGTVAVDDFRTGTEAALAGGTTMILDFVIPRKGASLLEAYERWRRIADAKVCCDYSLHVAVTWWDDSVKQEMETLVHEKGINSFKTFMAYKDVFMLRDDELYAVFSHCKDIGAIAQVHAENGDLIAETLSQSSFTQINSDGEWCEFVPDEQAVATVARKNSLRCYEEETLRGTRLKRRTHPHLGDIKRRVVFGEPVAAGLGTDGTHYWHKDWAHAAGFVMGPPLRPDPSTPGYLMDLLANDDLSVTGTDHCTFSICQKALGKDDFTKIPNGVNGVEDRMSVIWEKGVHSGKMDENRFVAVTSSNAAKIFNLYPRKGRIAKGSDADLVIWDPNATRVISAKTHKQAVDHNIFEGMECHGVPLVTISGGRIVYENGRVLAKPGTGRFIYRKPYSDFVFKRIKQRDEVRFYHGL</sequence>
<keyword evidence="5" id="KW-1185">Reference proteome</keyword>
<dbReference type="Pfam" id="PF01979">
    <property type="entry name" value="Amidohydro_1"/>
    <property type="match status" value="2"/>
</dbReference>
<dbReference type="GO" id="GO:0005829">
    <property type="term" value="C:cytosol"/>
    <property type="evidence" value="ECO:0007669"/>
    <property type="project" value="TreeGrafter"/>
</dbReference>
<feature type="non-terminal residue" evidence="4">
    <location>
        <position position="1"/>
    </location>
</feature>
<feature type="non-terminal residue" evidence="4">
    <location>
        <position position="478"/>
    </location>
</feature>
<dbReference type="InterPro" id="IPR032466">
    <property type="entry name" value="Metal_Hydrolase"/>
</dbReference>
<reference evidence="4" key="1">
    <citation type="submission" date="2018-07" db="EMBL/GenBank/DDBJ databases">
        <title>Comparative genomics of catfishes provides insights into carnivory and benthic adaptation.</title>
        <authorList>
            <person name="Zhang Y."/>
            <person name="Wang D."/>
            <person name="Peng Z."/>
            <person name="Zheng S."/>
            <person name="Shao F."/>
            <person name="Tao W."/>
        </authorList>
    </citation>
    <scope>NUCLEOTIDE SEQUENCE</scope>
    <source>
        <strain evidence="4">Chongqing</strain>
    </source>
</reference>
<dbReference type="SUPFAM" id="SSF51338">
    <property type="entry name" value="Composite domain of metallo-dependent hydrolases"/>
    <property type="match status" value="2"/>
</dbReference>
<evidence type="ECO:0000313" key="4">
    <source>
        <dbReference type="EMBL" id="KAI5612025.1"/>
    </source>
</evidence>
<dbReference type="PANTHER" id="PTHR11647:SF50">
    <property type="entry name" value="DIHYDROPYRIMIDINASE"/>
    <property type="match status" value="1"/>
</dbReference>
<proteinExistence type="inferred from homology"/>
<organism evidence="4 5">
    <name type="scientific">Silurus asotus</name>
    <name type="common">Amur catfish</name>
    <name type="synonym">Parasilurus asotus</name>
    <dbReference type="NCBI Taxonomy" id="30991"/>
    <lineage>
        <taxon>Eukaryota</taxon>
        <taxon>Metazoa</taxon>
        <taxon>Chordata</taxon>
        <taxon>Craniata</taxon>
        <taxon>Vertebrata</taxon>
        <taxon>Euteleostomi</taxon>
        <taxon>Actinopterygii</taxon>
        <taxon>Neopterygii</taxon>
        <taxon>Teleostei</taxon>
        <taxon>Ostariophysi</taxon>
        <taxon>Siluriformes</taxon>
        <taxon>Siluridae</taxon>
        <taxon>Silurus</taxon>
    </lineage>
</organism>
<dbReference type="InterPro" id="IPR050378">
    <property type="entry name" value="Metallo-dep_Hydrolases_sf"/>
</dbReference>
<dbReference type="InterPro" id="IPR006680">
    <property type="entry name" value="Amidohydro-rel"/>
</dbReference>
<dbReference type="FunFam" id="3.20.20.140:FF:000076">
    <property type="entry name" value="Dihydropyrimidinase like 2"/>
    <property type="match status" value="1"/>
</dbReference>
<evidence type="ECO:0000256" key="1">
    <source>
        <dbReference type="ARBA" id="ARBA00008829"/>
    </source>
</evidence>
<dbReference type="SUPFAM" id="SSF51556">
    <property type="entry name" value="Metallo-dependent hydrolases"/>
    <property type="match status" value="1"/>
</dbReference>
<dbReference type="Gene3D" id="2.30.40.10">
    <property type="entry name" value="Urease, subunit C, domain 1"/>
    <property type="match status" value="1"/>
</dbReference>
<dbReference type="CDD" id="cd01314">
    <property type="entry name" value="D-HYD"/>
    <property type="match status" value="1"/>
</dbReference>
<dbReference type="AlphaFoldDB" id="A0AAD5FCU2"/>
<comment type="similarity">
    <text evidence="1">Belongs to the metallo-dependent hydrolases superfamily. Hydantoinase/dihydropyrimidinase family.</text>
</comment>
<dbReference type="PANTHER" id="PTHR11647">
    <property type="entry name" value="HYDRANTOINASE/DIHYDROPYRIMIDINASE FAMILY MEMBER"/>
    <property type="match status" value="1"/>
</dbReference>
<feature type="domain" description="Amidohydrolase-related" evidence="3">
    <location>
        <begin position="52"/>
        <end position="192"/>
    </location>
</feature>
<dbReference type="Proteomes" id="UP001205998">
    <property type="component" value="Unassembled WGS sequence"/>
</dbReference>
<dbReference type="InterPro" id="IPR011059">
    <property type="entry name" value="Metal-dep_hydrolase_composite"/>
</dbReference>
<evidence type="ECO:0000313" key="5">
    <source>
        <dbReference type="Proteomes" id="UP001205998"/>
    </source>
</evidence>
<name>A0AAD5FCU2_SILAS</name>
<dbReference type="EMBL" id="MU564352">
    <property type="protein sequence ID" value="KAI5612025.1"/>
    <property type="molecule type" value="Genomic_DNA"/>
</dbReference>
<comment type="caution">
    <text evidence="4">The sequence shown here is derived from an EMBL/GenBank/DDBJ whole genome shotgun (WGS) entry which is preliminary data.</text>
</comment>
<dbReference type="InterPro" id="IPR011778">
    <property type="entry name" value="Hydantoinase/dihydroPyrase"/>
</dbReference>
<feature type="domain" description="Amidohydrolase-related" evidence="3">
    <location>
        <begin position="303"/>
        <end position="437"/>
    </location>
</feature>
<feature type="modified residue" description="N6-carboxylysine" evidence="2">
    <location>
        <position position="152"/>
    </location>
</feature>
<gene>
    <name evidence="4" type="ORF">C0J50_0693</name>
</gene>
<protein>
    <submittedName>
        <fullName evidence="4">Dihydropyrimidinase</fullName>
    </submittedName>
</protein>
<dbReference type="Gene3D" id="3.20.20.140">
    <property type="entry name" value="Metal-dependent hydrolases"/>
    <property type="match status" value="1"/>
</dbReference>